<dbReference type="Pfam" id="PF11809">
    <property type="entry name" value="DUF3330"/>
    <property type="match status" value="1"/>
</dbReference>
<dbReference type="EMBL" id="JBHRYH010000008">
    <property type="protein sequence ID" value="MFC3625213.1"/>
    <property type="molecule type" value="Genomic_DNA"/>
</dbReference>
<name>A0ABV7TQH1_9NEIS</name>
<reference evidence="2" key="1">
    <citation type="journal article" date="2019" name="Int. J. Syst. Evol. Microbiol.">
        <title>The Global Catalogue of Microorganisms (GCM) 10K type strain sequencing project: providing services to taxonomists for standard genome sequencing and annotation.</title>
        <authorList>
            <consortium name="The Broad Institute Genomics Platform"/>
            <consortium name="The Broad Institute Genome Sequencing Center for Infectious Disease"/>
            <person name="Wu L."/>
            <person name="Ma J."/>
        </authorList>
    </citation>
    <scope>NUCLEOTIDE SEQUENCE [LARGE SCALE GENOMIC DNA]</scope>
    <source>
        <strain evidence="2">KCTC 42195</strain>
    </source>
</reference>
<proteinExistence type="predicted"/>
<gene>
    <name evidence="1" type="ORF">ACFOKJ_03510</name>
</gene>
<evidence type="ECO:0000313" key="1">
    <source>
        <dbReference type="EMBL" id="MFC3625213.1"/>
    </source>
</evidence>
<comment type="caution">
    <text evidence="1">The sequence shown here is derived from an EMBL/GenBank/DDBJ whole genome shotgun (WGS) entry which is preliminary data.</text>
</comment>
<dbReference type="InterPro" id="IPR021767">
    <property type="entry name" value="TnpM"/>
</dbReference>
<dbReference type="RefSeq" id="WP_390276698.1">
    <property type="nucleotide sequence ID" value="NZ_JBHRYH010000008.1"/>
</dbReference>
<protein>
    <submittedName>
        <fullName evidence="1">DUF3330 domain-containing protein</fullName>
    </submittedName>
</protein>
<keyword evidence="2" id="KW-1185">Reference proteome</keyword>
<evidence type="ECO:0000313" key="2">
    <source>
        <dbReference type="Proteomes" id="UP001595636"/>
    </source>
</evidence>
<sequence>MDVMLECRVCLQEIPPDHNSEKDEYVSNFCGLECFQQWLQQSATPAAATQTED</sequence>
<organism evidence="1 2">
    <name type="scientific">Vogesella amnigena</name>
    <dbReference type="NCBI Taxonomy" id="1507449"/>
    <lineage>
        <taxon>Bacteria</taxon>
        <taxon>Pseudomonadati</taxon>
        <taxon>Pseudomonadota</taxon>
        <taxon>Betaproteobacteria</taxon>
        <taxon>Neisseriales</taxon>
        <taxon>Chromobacteriaceae</taxon>
        <taxon>Vogesella</taxon>
    </lineage>
</organism>
<accession>A0ABV7TQH1</accession>
<dbReference type="Proteomes" id="UP001595636">
    <property type="component" value="Unassembled WGS sequence"/>
</dbReference>